<evidence type="ECO:0008006" key="4">
    <source>
        <dbReference type="Google" id="ProtNLM"/>
    </source>
</evidence>
<evidence type="ECO:0000313" key="3">
    <source>
        <dbReference type="Proteomes" id="UP000815325"/>
    </source>
</evidence>
<feature type="compositionally biased region" description="Polar residues" evidence="1">
    <location>
        <begin position="236"/>
        <end position="246"/>
    </location>
</feature>
<gene>
    <name evidence="2" type="ORF">DUNSADRAFT_12656</name>
</gene>
<feature type="region of interest" description="Disordered" evidence="1">
    <location>
        <begin position="70"/>
        <end position="249"/>
    </location>
</feature>
<accession>A0ABQ7H3R1</accession>
<proteinExistence type="predicted"/>
<feature type="compositionally biased region" description="Basic and acidic residues" evidence="1">
    <location>
        <begin position="137"/>
        <end position="152"/>
    </location>
</feature>
<name>A0ABQ7H3R1_DUNSA</name>
<reference evidence="2" key="1">
    <citation type="submission" date="2017-08" db="EMBL/GenBank/DDBJ databases">
        <authorList>
            <person name="Polle J.E."/>
            <person name="Barry K."/>
            <person name="Cushman J."/>
            <person name="Schmutz J."/>
            <person name="Tran D."/>
            <person name="Hathwaick L.T."/>
            <person name="Yim W.C."/>
            <person name="Jenkins J."/>
            <person name="Mckie-Krisberg Z.M."/>
            <person name="Prochnik S."/>
            <person name="Lindquist E."/>
            <person name="Dockter R.B."/>
            <person name="Adam C."/>
            <person name="Molina H."/>
            <person name="Bunkerborg J."/>
            <person name="Jin E."/>
            <person name="Buchheim M."/>
            <person name="Magnuson J."/>
        </authorList>
    </citation>
    <scope>NUCLEOTIDE SEQUENCE</scope>
    <source>
        <strain evidence="2">CCAP 19/18</strain>
    </source>
</reference>
<feature type="compositionally biased region" description="Polar residues" evidence="1">
    <location>
        <begin position="182"/>
        <end position="201"/>
    </location>
</feature>
<keyword evidence="3" id="KW-1185">Reference proteome</keyword>
<feature type="compositionally biased region" description="Polar residues" evidence="1">
    <location>
        <begin position="109"/>
        <end position="118"/>
    </location>
</feature>
<dbReference type="EMBL" id="MU069484">
    <property type="protein sequence ID" value="KAF5841491.1"/>
    <property type="molecule type" value="Genomic_DNA"/>
</dbReference>
<dbReference type="Proteomes" id="UP000815325">
    <property type="component" value="Unassembled WGS sequence"/>
</dbReference>
<feature type="compositionally biased region" description="Low complexity" evidence="1">
    <location>
        <begin position="77"/>
        <end position="90"/>
    </location>
</feature>
<protein>
    <recommendedName>
        <fullName evidence="4">Encoded protein</fullName>
    </recommendedName>
</protein>
<sequence>MLLAHVHTASSVKISGNPASPHPAERFRTEILCWCIRCKRFRVEILFSPGAVGDPFQVAAERSRAASLSTKLSKELAQGGNPAAEQQQQGAGAGSDIPDKTGSGEEWPNGSTKYSTATPREAHTGAPGAKGAGNKGGKKEGEKEDKSEDGKAGSRASMEGPPPQPQPQQQQQQQQFEYVSVSRLNSTSGSVKLKSKPSSNVDEGEVASGRFGRLSNCSAGKGGNREEPGGAEIESSKPSQQPSASISPKVKSKFIERAISNWCNMKPIKPKAPCHATNDLFPIGSKNGCRMQLAMCPVDMEKISFLKQHWQCGVGRTLPWDVQCPEDVKCCEDVCRAA</sequence>
<comment type="caution">
    <text evidence="2">The sequence shown here is derived from an EMBL/GenBank/DDBJ whole genome shotgun (WGS) entry which is preliminary data.</text>
</comment>
<evidence type="ECO:0000256" key="1">
    <source>
        <dbReference type="SAM" id="MobiDB-lite"/>
    </source>
</evidence>
<evidence type="ECO:0000313" key="2">
    <source>
        <dbReference type="EMBL" id="KAF5841491.1"/>
    </source>
</evidence>
<organism evidence="2 3">
    <name type="scientific">Dunaliella salina</name>
    <name type="common">Green alga</name>
    <name type="synonym">Protococcus salinus</name>
    <dbReference type="NCBI Taxonomy" id="3046"/>
    <lineage>
        <taxon>Eukaryota</taxon>
        <taxon>Viridiplantae</taxon>
        <taxon>Chlorophyta</taxon>
        <taxon>core chlorophytes</taxon>
        <taxon>Chlorophyceae</taxon>
        <taxon>CS clade</taxon>
        <taxon>Chlamydomonadales</taxon>
        <taxon>Dunaliellaceae</taxon>
        <taxon>Dunaliella</taxon>
    </lineage>
</organism>